<evidence type="ECO:0000256" key="8">
    <source>
        <dbReference type="PROSITE-ProRule" id="PRU00461"/>
    </source>
</evidence>
<evidence type="ECO:0000256" key="3">
    <source>
        <dbReference type="ARBA" id="ARBA00022729"/>
    </source>
</evidence>
<dbReference type="RefSeq" id="XP_019620660.1">
    <property type="nucleotide sequence ID" value="XM_019765101.1"/>
</dbReference>
<feature type="repeat" description="LDL-receptor class B" evidence="8">
    <location>
        <begin position="348"/>
        <end position="391"/>
    </location>
</feature>
<dbReference type="SMART" id="SM00607">
    <property type="entry name" value="FTP"/>
    <property type="match status" value="1"/>
</dbReference>
<dbReference type="InterPro" id="IPR008979">
    <property type="entry name" value="Galactose-bd-like_sf"/>
</dbReference>
<keyword evidence="11" id="KW-1185">Reference proteome</keyword>
<keyword evidence="3 9" id="KW-0732">Signal</keyword>
<feature type="signal peptide" evidence="9">
    <location>
        <begin position="1"/>
        <end position="22"/>
    </location>
</feature>
<evidence type="ECO:0000256" key="4">
    <source>
        <dbReference type="ARBA" id="ARBA00022737"/>
    </source>
</evidence>
<feature type="domain" description="Fucolectin tachylectin-4 pentraxin-1" evidence="10">
    <location>
        <begin position="23"/>
        <end position="167"/>
    </location>
</feature>
<dbReference type="InterPro" id="IPR006585">
    <property type="entry name" value="FTP1"/>
</dbReference>
<keyword evidence="5" id="KW-0106">Calcium</keyword>
<feature type="chain" id="PRO_5027969025" evidence="9">
    <location>
        <begin position="23"/>
        <end position="400"/>
    </location>
</feature>
<dbReference type="PANTHER" id="PTHR46513">
    <property type="entry name" value="VITELLOGENIN RECEPTOR-LIKE PROTEIN-RELATED-RELATED"/>
    <property type="match status" value="1"/>
</dbReference>
<feature type="repeat" description="LDL-receptor class B" evidence="8">
    <location>
        <begin position="259"/>
        <end position="301"/>
    </location>
</feature>
<protein>
    <submittedName>
        <fullName evidence="12">Low-density lipoprotein receptor-related protein 4-like</fullName>
    </submittedName>
</protein>
<dbReference type="PROSITE" id="PS51120">
    <property type="entry name" value="LDLRB"/>
    <property type="match status" value="3"/>
</dbReference>
<evidence type="ECO:0000313" key="12">
    <source>
        <dbReference type="RefSeq" id="XP_019620660.1"/>
    </source>
</evidence>
<proteinExistence type="predicted"/>
<dbReference type="Pfam" id="PF22633">
    <property type="entry name" value="F5_F8_type_C_2"/>
    <property type="match status" value="1"/>
</dbReference>
<dbReference type="FunFam" id="2.120.10.30:FF:000241">
    <property type="entry name" value="Low-density lipoprotein receptor-related protein 6"/>
    <property type="match status" value="1"/>
</dbReference>
<keyword evidence="1" id="KW-0245">EGF-like domain</keyword>
<feature type="repeat" description="LDL-receptor class B" evidence="8">
    <location>
        <begin position="302"/>
        <end position="347"/>
    </location>
</feature>
<dbReference type="KEGG" id="bbel:109467159"/>
<keyword evidence="6" id="KW-1015">Disulfide bond</keyword>
<dbReference type="Proteomes" id="UP000515135">
    <property type="component" value="Unplaced"/>
</dbReference>
<dbReference type="PANTHER" id="PTHR46513:SF41">
    <property type="entry name" value="LOW-DENSITY LIPOPROTEIN RECEPTOR-RELATED PROTEIN"/>
    <property type="match status" value="1"/>
</dbReference>
<dbReference type="AlphaFoldDB" id="A0A6P4XVJ5"/>
<evidence type="ECO:0000256" key="5">
    <source>
        <dbReference type="ARBA" id="ARBA00022837"/>
    </source>
</evidence>
<organism evidence="11 12">
    <name type="scientific">Branchiostoma belcheri</name>
    <name type="common">Amphioxus</name>
    <dbReference type="NCBI Taxonomy" id="7741"/>
    <lineage>
        <taxon>Eukaryota</taxon>
        <taxon>Metazoa</taxon>
        <taxon>Chordata</taxon>
        <taxon>Cephalochordata</taxon>
        <taxon>Leptocardii</taxon>
        <taxon>Amphioxiformes</taxon>
        <taxon>Branchiostomatidae</taxon>
        <taxon>Branchiostoma</taxon>
    </lineage>
</organism>
<keyword evidence="7" id="KW-0325">Glycoprotein</keyword>
<dbReference type="InterPro" id="IPR000033">
    <property type="entry name" value="LDLR_classB_rpt"/>
</dbReference>
<dbReference type="SMART" id="SM00135">
    <property type="entry name" value="LY"/>
    <property type="match status" value="4"/>
</dbReference>
<evidence type="ECO:0000259" key="10">
    <source>
        <dbReference type="SMART" id="SM00607"/>
    </source>
</evidence>
<dbReference type="InterPro" id="IPR050778">
    <property type="entry name" value="Cueball_EGF_LRP_Nidogen"/>
</dbReference>
<evidence type="ECO:0000256" key="9">
    <source>
        <dbReference type="SAM" id="SignalP"/>
    </source>
</evidence>
<gene>
    <name evidence="12" type="primary">LOC109467159</name>
</gene>
<dbReference type="InterPro" id="IPR011042">
    <property type="entry name" value="6-blade_b-propeller_TolB-like"/>
</dbReference>
<dbReference type="Pfam" id="PF00058">
    <property type="entry name" value="Ldl_recept_b"/>
    <property type="match status" value="2"/>
</dbReference>
<evidence type="ECO:0000256" key="1">
    <source>
        <dbReference type="ARBA" id="ARBA00022536"/>
    </source>
</evidence>
<evidence type="ECO:0000256" key="2">
    <source>
        <dbReference type="ARBA" id="ARBA00022723"/>
    </source>
</evidence>
<sequence>MEPVGQVVLLAVSLAFVNLAIAEVNVALNKKASQSSLLRSEYPAERAVDGNTGTILYPLKECTHTDLEYEPWWKVDLGDTYVISHVTVINRGDCCGERLRNFMVRVGPYEDFRGNTPCGDIYSETPSEGETIDVRCEEPILGRWVSVQLIGREDYLSLCEVQVFSVTDDERRPYLLYTTERDIRKLFLDSSATPEYVQLPGIREVISLAFHWKKQMLFFFELESNAIYRTYLNDTRQSEVVIDADLVTPASLAVDWIGDNLFWTDMRRDVIEMSKLDGSYRRTFLSEDLNRPRGLAVDPIKGYLFLSDLSDLGDGKIERITLDGKERKVLVSSDLKYPTDITLDVTQQRLFWTDDGMKRIESITTDGRVRKLLVEEELAPPPYGIAVSEDRIFWTDWRFS</sequence>
<evidence type="ECO:0000256" key="6">
    <source>
        <dbReference type="ARBA" id="ARBA00023157"/>
    </source>
</evidence>
<name>A0A6P4XVJ5_BRABE</name>
<keyword evidence="4" id="KW-0677">Repeat</keyword>
<evidence type="ECO:0000313" key="11">
    <source>
        <dbReference type="Proteomes" id="UP000515135"/>
    </source>
</evidence>
<dbReference type="SUPFAM" id="SSF63825">
    <property type="entry name" value="YWTD domain"/>
    <property type="match status" value="1"/>
</dbReference>
<dbReference type="OrthoDB" id="9990982at2759"/>
<reference evidence="12" key="1">
    <citation type="submission" date="2025-08" db="UniProtKB">
        <authorList>
            <consortium name="RefSeq"/>
        </authorList>
    </citation>
    <scope>IDENTIFICATION</scope>
    <source>
        <tissue evidence="12">Gonad</tissue>
    </source>
</reference>
<dbReference type="SUPFAM" id="SSF49785">
    <property type="entry name" value="Galactose-binding domain-like"/>
    <property type="match status" value="1"/>
</dbReference>
<dbReference type="Gene3D" id="2.120.10.30">
    <property type="entry name" value="TolB, C-terminal domain"/>
    <property type="match status" value="1"/>
</dbReference>
<dbReference type="Gene3D" id="2.60.120.260">
    <property type="entry name" value="Galactose-binding domain-like"/>
    <property type="match status" value="1"/>
</dbReference>
<dbReference type="GeneID" id="109467159"/>
<accession>A0A6P4XVJ5</accession>
<keyword evidence="2" id="KW-0479">Metal-binding</keyword>
<dbReference type="GO" id="GO:0046872">
    <property type="term" value="F:metal ion binding"/>
    <property type="evidence" value="ECO:0007669"/>
    <property type="project" value="UniProtKB-KW"/>
</dbReference>
<evidence type="ECO:0000256" key="7">
    <source>
        <dbReference type="ARBA" id="ARBA00023180"/>
    </source>
</evidence>